<protein>
    <recommendedName>
        <fullName evidence="1">F-box domain-containing protein</fullName>
    </recommendedName>
</protein>
<organism evidence="2 3">
    <name type="scientific">Parasitella parasitica</name>
    <dbReference type="NCBI Taxonomy" id="35722"/>
    <lineage>
        <taxon>Eukaryota</taxon>
        <taxon>Fungi</taxon>
        <taxon>Fungi incertae sedis</taxon>
        <taxon>Mucoromycota</taxon>
        <taxon>Mucoromycotina</taxon>
        <taxon>Mucoromycetes</taxon>
        <taxon>Mucorales</taxon>
        <taxon>Mucorineae</taxon>
        <taxon>Mucoraceae</taxon>
        <taxon>Parasitella</taxon>
    </lineage>
</organism>
<dbReference type="Pfam" id="PF12937">
    <property type="entry name" value="F-box-like"/>
    <property type="match status" value="1"/>
</dbReference>
<dbReference type="EMBL" id="LN719426">
    <property type="protein sequence ID" value="CEP08167.1"/>
    <property type="molecule type" value="Genomic_DNA"/>
</dbReference>
<keyword evidence="3" id="KW-1185">Reference proteome</keyword>
<dbReference type="PROSITE" id="PS50181">
    <property type="entry name" value="FBOX"/>
    <property type="match status" value="1"/>
</dbReference>
<sequence>MLKLSNEILIKIFGYLTVPEKRTCASVCEKWRCLILGGIFYQDLQVYGEENLLLLNKHFEENVPHRNLVQSLRASQLYARAPLVNTILALPKQFPRLREFVYEHHDSDTYESDESKIVIDEDIAKHWQGITKFYHYDKYLVSSKLLKYGGFRNLVELGVSFGGKERSAFKCDALIQHLSNAPKLKMLKLGRGAMSLSHLHQLHCNAKQLEVLRFSDMELEPIVGDRQQPLISHSDTLKELQFLECTEEYNKSMLEHMEYPNLKILEARLRDILQGDYCEDQLVKFVSHCPHIKTYNVNIHQITPAIMNAMDASGIKLKKITITQLPYTHPLEQLKILHASDQKNSISTMTLDYSDYCGKEPLNVSTMFTLMSKFTKLKHFESFGRRLPDFPLGEFLYKFQDMETLKLKDWGIRVGPNPLHGSIFKRKKELKTKLKSLTLVNVTCCEESMSFISETCPELSKLTILEQFSRDFRDIEFPNHNFESITLKKMESINNYDCNLLPVAMGRSNDDPYNHTGFHYQVTDDKGTKWYKIVGGIQEKTFFEECPKSENIRMISVKYKSCATLKLGDAYI</sequence>
<evidence type="ECO:0000259" key="1">
    <source>
        <dbReference type="PROSITE" id="PS50181"/>
    </source>
</evidence>
<feature type="domain" description="F-box" evidence="1">
    <location>
        <begin position="1"/>
        <end position="44"/>
    </location>
</feature>
<dbReference type="InterPro" id="IPR036047">
    <property type="entry name" value="F-box-like_dom_sf"/>
</dbReference>
<proteinExistence type="predicted"/>
<reference evidence="2 3" key="1">
    <citation type="submission" date="2014-09" db="EMBL/GenBank/DDBJ databases">
        <authorList>
            <person name="Ellenberger Sabrina"/>
        </authorList>
    </citation>
    <scope>NUCLEOTIDE SEQUENCE [LARGE SCALE GENOMIC DNA]</scope>
    <source>
        <strain evidence="2 3">CBS 412.66</strain>
    </source>
</reference>
<dbReference type="PANTHER" id="PTHR31639">
    <property type="entry name" value="F-BOX PROTEIN-LIKE"/>
    <property type="match status" value="1"/>
</dbReference>
<accession>A0A0B7MSU2</accession>
<dbReference type="SMART" id="SM00256">
    <property type="entry name" value="FBOX"/>
    <property type="match status" value="1"/>
</dbReference>
<gene>
    <name evidence="2" type="primary">PARPA_01476.1 scaffold 1359</name>
</gene>
<dbReference type="PANTHER" id="PTHR31639:SF285">
    <property type="entry name" value="OS01G0730200 PROTEIN"/>
    <property type="match status" value="1"/>
</dbReference>
<dbReference type="AlphaFoldDB" id="A0A0B7MSU2"/>
<dbReference type="InterPro" id="IPR001810">
    <property type="entry name" value="F-box_dom"/>
</dbReference>
<dbReference type="OrthoDB" id="2232662at2759"/>
<dbReference type="InterPro" id="IPR032675">
    <property type="entry name" value="LRR_dom_sf"/>
</dbReference>
<evidence type="ECO:0000313" key="2">
    <source>
        <dbReference type="EMBL" id="CEP08167.1"/>
    </source>
</evidence>
<dbReference type="Gene3D" id="3.80.10.10">
    <property type="entry name" value="Ribonuclease Inhibitor"/>
    <property type="match status" value="2"/>
</dbReference>
<dbReference type="SUPFAM" id="SSF81383">
    <property type="entry name" value="F-box domain"/>
    <property type="match status" value="1"/>
</dbReference>
<dbReference type="Proteomes" id="UP000054107">
    <property type="component" value="Unassembled WGS sequence"/>
</dbReference>
<evidence type="ECO:0000313" key="3">
    <source>
        <dbReference type="Proteomes" id="UP000054107"/>
    </source>
</evidence>
<dbReference type="SUPFAM" id="SSF52047">
    <property type="entry name" value="RNI-like"/>
    <property type="match status" value="1"/>
</dbReference>
<name>A0A0B7MSU2_9FUNG</name>